<dbReference type="GO" id="GO:0043165">
    <property type="term" value="P:Gram-negative-bacterium-type cell outer membrane assembly"/>
    <property type="evidence" value="ECO:0007669"/>
    <property type="project" value="InterPro"/>
</dbReference>
<evidence type="ECO:0000313" key="6">
    <source>
        <dbReference type="EMBL" id="EHB2511222.1"/>
    </source>
</evidence>
<evidence type="ECO:0000313" key="8">
    <source>
        <dbReference type="EMBL" id="OEV48865.1"/>
    </source>
</evidence>
<evidence type="ECO:0000256" key="1">
    <source>
        <dbReference type="SAM" id="SignalP"/>
    </source>
</evidence>
<reference evidence="14 19" key="6">
    <citation type="submission" date="2019-06" db="EMBL/GenBank/DDBJ databases">
        <title>Epidemiology of MDR Campylobacter spp.</title>
        <authorList>
            <person name="Addetia A."/>
            <person name="Greninger A."/>
            <person name="Fang F."/>
        </authorList>
    </citation>
    <scope>NUCLEOTIDE SEQUENCE [LARGE SCALE GENOMIC DNA]</scope>
    <source>
        <strain evidence="14 19">HMC314</strain>
    </source>
</reference>
<dbReference type="Proteomes" id="UP000865592">
    <property type="component" value="Unassembled WGS sequence"/>
</dbReference>
<evidence type="ECO:0000313" key="10">
    <source>
        <dbReference type="EMBL" id="OSY77043.1"/>
    </source>
</evidence>
<feature type="signal peptide" evidence="1">
    <location>
        <begin position="1"/>
        <end position="17"/>
    </location>
</feature>
<dbReference type="EMBL" id="VEVS01000005">
    <property type="protein sequence ID" value="TNO42311.1"/>
    <property type="molecule type" value="Genomic_DNA"/>
</dbReference>
<evidence type="ECO:0000313" key="3">
    <source>
        <dbReference type="EMBL" id="EAK8192888.1"/>
    </source>
</evidence>
<organism evidence="11 18">
    <name type="scientific">Campylobacter jejuni</name>
    <dbReference type="NCBI Taxonomy" id="197"/>
    <lineage>
        <taxon>Bacteria</taxon>
        <taxon>Pseudomonadati</taxon>
        <taxon>Campylobacterota</taxon>
        <taxon>Epsilonproteobacteria</taxon>
        <taxon>Campylobacterales</taxon>
        <taxon>Campylobacteraceae</taxon>
        <taxon>Campylobacter</taxon>
    </lineage>
</organism>
<dbReference type="EMBL" id="AANOAG010000002">
    <property type="protein sequence ID" value="EDP7180402.1"/>
    <property type="molecule type" value="Genomic_DNA"/>
</dbReference>
<evidence type="ECO:0000313" key="22">
    <source>
        <dbReference type="Proteomes" id="UP000466051"/>
    </source>
</evidence>
<evidence type="ECO:0000313" key="14">
    <source>
        <dbReference type="EMBL" id="TNO42311.1"/>
    </source>
</evidence>
<dbReference type="OMA" id="YKPIATY"/>
<dbReference type="EMBL" id="MKBD01000001">
    <property type="protein sequence ID" value="OEY03933.1"/>
    <property type="molecule type" value="Genomic_DNA"/>
</dbReference>
<reference evidence="16 17" key="4">
    <citation type="journal article" date="2019" name="Appl. Environ. Microbiol.">
        <title>Population genetics and characterization of Campylobacter jejuni isolates in western jackdaws and game birds in Finland.</title>
        <authorList>
            <person name="Kovanen S."/>
            <person name="Rossi M."/>
            <person name="Pohja-Mykra M."/>
            <person name="Nieminen T."/>
            <person name="Raunio-Saarnisto M."/>
            <person name="Sauvala M."/>
            <person name="Fredriksson-Ahomaa M."/>
            <person name="Hanninen M.L."/>
            <person name="Kivisto R."/>
        </authorList>
    </citation>
    <scope>NUCLEOTIDE SEQUENCE [LARGE SCALE GENOMIC DNA]</scope>
    <source>
        <strain evidence="12 17">CB296</strain>
        <strain evidence="13 16">CB304</strain>
        <strain evidence="11 18">CB313</strain>
    </source>
</reference>
<feature type="chain" id="PRO_5015064199" evidence="1">
    <location>
        <begin position="18"/>
        <end position="170"/>
    </location>
</feature>
<protein>
    <submittedName>
        <fullName evidence="7">LPS assembly lipoprotein LptE</fullName>
    </submittedName>
</protein>
<comment type="caution">
    <text evidence="11">The sequence shown here is derived from an EMBL/GenBank/DDBJ whole genome shotgun (WGS) entry which is preliminary data.</text>
</comment>
<dbReference type="EMBL" id="AANOVI010000001">
    <property type="protein sequence ID" value="EDP8233626.1"/>
    <property type="molecule type" value="Genomic_DNA"/>
</dbReference>
<dbReference type="Proteomes" id="UP000349590">
    <property type="component" value="Unassembled WGS sequence"/>
</dbReference>
<reference evidence="10 15" key="3">
    <citation type="submission" date="2017-03" db="EMBL/GenBank/DDBJ databases">
        <title>Characterization of Campylobacter jejuni water isolates.</title>
        <authorList>
            <person name="Nilsson A."/>
            <person name="Skarp A."/>
            <person name="Johansson C."/>
            <person name="Kaden R."/>
            <person name="Engstrand L."/>
            <person name="Rautelin H."/>
        </authorList>
    </citation>
    <scope>NUCLEOTIDE SEQUENCE [LARGE SCALE GENOMIC DNA]</scope>
    <source>
        <strain evidence="10 15">VA12</strain>
    </source>
</reference>
<evidence type="ECO:0000313" key="15">
    <source>
        <dbReference type="Proteomes" id="UP000194235"/>
    </source>
</evidence>
<dbReference type="Proteomes" id="UP000287237">
    <property type="component" value="Unassembled WGS sequence"/>
</dbReference>
<evidence type="ECO:0000313" key="16">
    <source>
        <dbReference type="Proteomes" id="UP000286791"/>
    </source>
</evidence>
<dbReference type="Pfam" id="PF04390">
    <property type="entry name" value="LptE"/>
    <property type="match status" value="1"/>
</dbReference>
<reference evidence="6" key="8">
    <citation type="submission" date="2021-02" db="EMBL/GenBank/DDBJ databases">
        <authorList>
            <consortium name="PulseNet: The National Subtyping Network for Foodborne Disease Surveillance"/>
        </authorList>
    </citation>
    <scope>NUCLEOTIDE SEQUENCE</scope>
    <source>
        <strain evidence="6">PNUSAC020384</strain>
    </source>
</reference>
<dbReference type="EMBL" id="AAYVUT010000002">
    <property type="protein sequence ID" value="EHB2511222.1"/>
    <property type="molecule type" value="Genomic_DNA"/>
</dbReference>
<sequence length="170" mass="18991">MKKILIFCIGLFLGACGYVPTSKIANNIFDEKVYVNVELSQQDPKNSIYVADTLKEMVISKLGRKLALKHEADDVINVKMNNLEFIPLAYDKNGYVISYKAKLNLDFNVVFKDGSSQAFSTSGSYNFEISPNSIISDSARYEAIRAASSEAFDEFISVIAIKGQKRDSKY</sequence>
<dbReference type="EMBL" id="PRBV01000001">
    <property type="protein sequence ID" value="RTJ80962.1"/>
    <property type="molecule type" value="Genomic_DNA"/>
</dbReference>
<evidence type="ECO:0000313" key="9">
    <source>
        <dbReference type="EMBL" id="OEY03933.1"/>
    </source>
</evidence>
<dbReference type="Proteomes" id="UP000312397">
    <property type="component" value="Unassembled WGS sequence"/>
</dbReference>
<dbReference type="Proteomes" id="UP000288507">
    <property type="component" value="Unassembled WGS sequence"/>
</dbReference>
<dbReference type="Proteomes" id="UP000735326">
    <property type="component" value="Unassembled WGS sequence"/>
</dbReference>
<dbReference type="Proteomes" id="UP000478805">
    <property type="component" value="Unassembled WGS sequence"/>
</dbReference>
<dbReference type="EMBL" id="PRCE01000055">
    <property type="protein sequence ID" value="RTJ97918.1"/>
    <property type="molecule type" value="Genomic_DNA"/>
</dbReference>
<dbReference type="EMBL" id="NAAF01000007">
    <property type="protein sequence ID" value="OSY77043.1"/>
    <property type="molecule type" value="Genomic_DNA"/>
</dbReference>
<evidence type="ECO:0000313" key="19">
    <source>
        <dbReference type="Proteomes" id="UP000312397"/>
    </source>
</evidence>
<evidence type="ECO:0000313" key="12">
    <source>
        <dbReference type="EMBL" id="RTJ96798.1"/>
    </source>
</evidence>
<reference evidence="7" key="9">
    <citation type="submission" date="2021-12" db="EMBL/GenBank/DDBJ databases">
        <title>Prevalence of phenicol resistance gene fexA in Campylobacter isolated from poultry supply chain.</title>
        <authorList>
            <person name="Tang B."/>
            <person name="Zheng X."/>
            <person name="Lin J."/>
            <person name="Lin R."/>
            <person name="Yang H."/>
            <person name="Shen Z."/>
            <person name="Xia F."/>
        </authorList>
    </citation>
    <scope>NUCLEOTIDE SEQUENCE</scope>
    <source>
        <strain evidence="7">CJHN2011004</strain>
    </source>
</reference>
<evidence type="ECO:0000313" key="17">
    <source>
        <dbReference type="Proteomes" id="UP000287237"/>
    </source>
</evidence>
<reference evidence="8 24" key="1">
    <citation type="submission" date="2016-09" db="EMBL/GenBank/DDBJ databases">
        <title>Campylobacter from American crows.</title>
        <authorList>
            <person name="Weis A.M."/>
            <person name="Weimer B.C."/>
            <person name="Townsend A.K."/>
            <person name="Taff C."/>
        </authorList>
    </citation>
    <scope>NUCLEOTIDE SEQUENCE [LARGE SCALE GENOMIC DNA]</scope>
    <source>
        <strain evidence="8 24">BCW_3791</strain>
    </source>
</reference>
<evidence type="ECO:0000313" key="20">
    <source>
        <dbReference type="Proteomes" id="UP000349590"/>
    </source>
</evidence>
<dbReference type="Proteomes" id="UP001199644">
    <property type="component" value="Unassembled WGS sequence"/>
</dbReference>
<evidence type="ECO:0000313" key="11">
    <source>
        <dbReference type="EMBL" id="RTJ80962.1"/>
    </source>
</evidence>
<dbReference type="EMBL" id="JAJUOL010000003">
    <property type="protein sequence ID" value="MCH3850910.1"/>
    <property type="molecule type" value="Genomic_DNA"/>
</dbReference>
<dbReference type="GO" id="GO:0019867">
    <property type="term" value="C:outer membrane"/>
    <property type="evidence" value="ECO:0007669"/>
    <property type="project" value="InterPro"/>
</dbReference>
<name>A0A1E7NPJ0_CAMJU</name>
<reference evidence="3 21" key="5">
    <citation type="submission" date="2019-04" db="EMBL/GenBank/DDBJ databases">
        <authorList>
            <person name="Ashton P.M."/>
            <person name="Dallman T."/>
            <person name="Nair S."/>
            <person name="De Pinna E."/>
            <person name="Peters T."/>
            <person name="Grant K."/>
        </authorList>
    </citation>
    <scope>NUCLEOTIDE SEQUENCE [LARGE SCALE GENOMIC DNA]</scope>
    <source>
        <strain evidence="3 21">OXC2299</strain>
    </source>
</reference>
<evidence type="ECO:0000313" key="7">
    <source>
        <dbReference type="EMBL" id="MCH3850910.1"/>
    </source>
</evidence>
<evidence type="ECO:0000313" key="23">
    <source>
        <dbReference type="Proteomes" id="UP000478805"/>
    </source>
</evidence>
<keyword evidence="7" id="KW-0449">Lipoprotein</keyword>
<dbReference type="RefSeq" id="WP_002860199.1">
    <property type="nucleotide sequence ID" value="NZ_AP028330.1"/>
</dbReference>
<dbReference type="EMBL" id="AACJKW010000002">
    <property type="protein sequence ID" value="EAK8192888.1"/>
    <property type="molecule type" value="Genomic_DNA"/>
</dbReference>
<gene>
    <name evidence="7" type="primary">lptE</name>
    <name evidence="9" type="ORF">A0K99_00430</name>
    <name evidence="8" type="ORF">AJY60_03015</name>
    <name evidence="10" type="ORF">B5Y32_04495</name>
    <name evidence="12" type="ORF">C3H42_00995</name>
    <name evidence="13" type="ORF">C3H48_06550</name>
    <name evidence="11" type="ORF">C3H57_01190</name>
    <name evidence="3" type="ORF">E7N58_01640</name>
    <name evidence="2" type="ORF">E8P16_01355</name>
    <name evidence="14" type="ORF">FH034_02765</name>
    <name evidence="4" type="ORF">GNO00_02270</name>
    <name evidence="5" type="ORF">GSU20_01120</name>
    <name evidence="6" type="ORF">JYC20_000353</name>
    <name evidence="7" type="ORF">LZC39_02030</name>
</gene>
<reference evidence="9 25" key="2">
    <citation type="submission" date="2016-09" db="EMBL/GenBank/DDBJ databases">
        <title>Campylobacter genomics.</title>
        <authorList>
            <person name="Weis A.M."/>
            <person name="Weimer B.C."/>
            <person name="Gilpin B."/>
            <person name="Huang B.C."/>
            <person name="Kong N."/>
        </authorList>
    </citation>
    <scope>NUCLEOTIDE SEQUENCE [LARGE SCALE GENOMIC DNA]</scope>
    <source>
        <strain evidence="9 25">BCW_4735</strain>
    </source>
</reference>
<dbReference type="EMBL" id="PRCK01000001">
    <property type="protein sequence ID" value="RTJ96798.1"/>
    <property type="molecule type" value="Genomic_DNA"/>
</dbReference>
<evidence type="ECO:0000313" key="21">
    <source>
        <dbReference type="Proteomes" id="UP000358933"/>
    </source>
</evidence>
<keyword evidence="1" id="KW-0732">Signal</keyword>
<evidence type="ECO:0000313" key="2">
    <source>
        <dbReference type="EMBL" id="EAJ9718102.1"/>
    </source>
</evidence>
<dbReference type="PROSITE" id="PS51257">
    <property type="entry name" value="PROKAR_LIPOPROTEIN"/>
    <property type="match status" value="1"/>
</dbReference>
<dbReference type="AlphaFoldDB" id="A0A1E7NPJ0"/>
<dbReference type="Proteomes" id="UP000865560">
    <property type="component" value="Unassembled WGS sequence"/>
</dbReference>
<dbReference type="Proteomes" id="UP000466051">
    <property type="component" value="Unassembled WGS sequence"/>
</dbReference>
<accession>A0A1E7NPJ0</accession>
<evidence type="ECO:0000313" key="4">
    <source>
        <dbReference type="EMBL" id="EDP7180402.1"/>
    </source>
</evidence>
<dbReference type="EMBL" id="AACCII010000001">
    <property type="protein sequence ID" value="EAJ9718102.1"/>
    <property type="molecule type" value="Genomic_DNA"/>
</dbReference>
<evidence type="ECO:0000313" key="24">
    <source>
        <dbReference type="Proteomes" id="UP000865560"/>
    </source>
</evidence>
<evidence type="ECO:0000313" key="5">
    <source>
        <dbReference type="EMBL" id="EDP8233626.1"/>
    </source>
</evidence>
<dbReference type="EMBL" id="MJVJ01000053">
    <property type="protein sequence ID" value="OEV48865.1"/>
    <property type="molecule type" value="Genomic_DNA"/>
</dbReference>
<dbReference type="InterPro" id="IPR007485">
    <property type="entry name" value="LPS_assembly_LptE"/>
</dbReference>
<evidence type="ECO:0000313" key="18">
    <source>
        <dbReference type="Proteomes" id="UP000288507"/>
    </source>
</evidence>
<evidence type="ECO:0000313" key="13">
    <source>
        <dbReference type="EMBL" id="RTJ97918.1"/>
    </source>
</evidence>
<reference evidence="5 23" key="7">
    <citation type="submission" date="2020-01" db="EMBL/GenBank/DDBJ databases">
        <authorList>
            <consortium name="PulseNet: The National Subtyping Network for Foodborne Disease Surveillance"/>
            <person name="Tarr C.L."/>
            <person name="Trees E."/>
            <person name="Katz L.S."/>
            <person name="Carleton-Romer H.A."/>
            <person name="Stroika S."/>
            <person name="Kucerova Z."/>
            <person name="Roache K.F."/>
            <person name="Sabol A.L."/>
            <person name="Besser J."/>
            <person name="Gerner-Smidt P."/>
        </authorList>
    </citation>
    <scope>NUCLEOTIDE SEQUENCE [LARGE SCALE GENOMIC DNA]</scope>
    <source>
        <strain evidence="2 20">PNUSAC009041</strain>
        <strain evidence="4 22">PNUSAC013726</strain>
        <strain evidence="5 23">PNUSAC014094</strain>
    </source>
</reference>
<evidence type="ECO:0000313" key="25">
    <source>
        <dbReference type="Proteomes" id="UP000865592"/>
    </source>
</evidence>
<dbReference type="Proteomes" id="UP000194235">
    <property type="component" value="Unassembled WGS sequence"/>
</dbReference>
<proteinExistence type="predicted"/>
<dbReference type="Proteomes" id="UP000358933">
    <property type="component" value="Unassembled WGS sequence"/>
</dbReference>
<dbReference type="Proteomes" id="UP000286791">
    <property type="component" value="Unassembled WGS sequence"/>
</dbReference>